<dbReference type="InterPro" id="IPR005151">
    <property type="entry name" value="Tail-specific_protease"/>
</dbReference>
<protein>
    <recommendedName>
        <fullName evidence="1">Tail specific protease domain-containing protein</fullName>
    </recommendedName>
</protein>
<dbReference type="InterPro" id="IPR029045">
    <property type="entry name" value="ClpP/crotonase-like_dom_sf"/>
</dbReference>
<sequence>MTHKLTVAQMRTDVDALLVGAIQRHPNIEEYADLDTLRNYANELKASINAPMTRVEFYRVVGKLTPYFQDGHALLIWPYQELNKALAAGSKTFPFEVKRTKTGSLELRNAYRTGDTVIPQFSEIKSINGIPTSVILENLVQYSSGETRLLREHSAVIRFDTALWAVYGFLDEFTVEFSSDKELKKVTINRQSNWPEVDDTAQEFVPSHFEEPYYYRQLSNDVGFIYLAHFDIEPDEFKRFIDATFSTIRKQSIKHLIIDVRDNSGGNTDTVIYLSRHLADKPFRVISKLKEKLNKDNRGWFNYKGDEGEILTSDWDDWEKPIAENRRFKGDTYLLIGPVTYSASIVLATTLKDNGFATLVGETTGGFTNQSAQGNLFNLPHSQLRAYIATRMLVRPNGDLTRQGVIPHYNVNEFDYSSLGQSIVDDSYQFTLGKHNDKSLHLIRLLLNENYQETVRN</sequence>
<gene>
    <name evidence="2" type="ORF">GCM10007894_16750</name>
</gene>
<evidence type="ECO:0000259" key="1">
    <source>
        <dbReference type="SMART" id="SM00245"/>
    </source>
</evidence>
<dbReference type="EMBL" id="BSPO01000003">
    <property type="protein sequence ID" value="GLS83698.1"/>
    <property type="molecule type" value="Genomic_DNA"/>
</dbReference>
<dbReference type="SUPFAM" id="SSF52096">
    <property type="entry name" value="ClpP/crotonase"/>
    <property type="match status" value="1"/>
</dbReference>
<dbReference type="GO" id="GO:0007165">
    <property type="term" value="P:signal transduction"/>
    <property type="evidence" value="ECO:0007669"/>
    <property type="project" value="TreeGrafter"/>
</dbReference>
<dbReference type="PANTHER" id="PTHR32060:SF30">
    <property type="entry name" value="CARBOXY-TERMINAL PROCESSING PROTEASE CTPA"/>
    <property type="match status" value="1"/>
</dbReference>
<dbReference type="AlphaFoldDB" id="A0AA37TNG1"/>
<dbReference type="Pfam" id="PF03572">
    <property type="entry name" value="Peptidase_S41"/>
    <property type="match status" value="1"/>
</dbReference>
<dbReference type="SMART" id="SM00245">
    <property type="entry name" value="TSPc"/>
    <property type="match status" value="1"/>
</dbReference>
<name>A0AA37TNG1_9GAMM</name>
<proteinExistence type="predicted"/>
<evidence type="ECO:0000313" key="3">
    <source>
        <dbReference type="Proteomes" id="UP001157439"/>
    </source>
</evidence>
<dbReference type="Gene3D" id="3.90.226.10">
    <property type="entry name" value="2-enoyl-CoA Hydratase, Chain A, domain 1"/>
    <property type="match status" value="1"/>
</dbReference>
<reference evidence="2 3" key="1">
    <citation type="journal article" date="2014" name="Int. J. Syst. Evol. Microbiol.">
        <title>Complete genome sequence of Corynebacterium casei LMG S-19264T (=DSM 44701T), isolated from a smear-ripened cheese.</title>
        <authorList>
            <consortium name="US DOE Joint Genome Institute (JGI-PGF)"/>
            <person name="Walter F."/>
            <person name="Albersmeier A."/>
            <person name="Kalinowski J."/>
            <person name="Ruckert C."/>
        </authorList>
    </citation>
    <scope>NUCLEOTIDE SEQUENCE [LARGE SCALE GENOMIC DNA]</scope>
    <source>
        <strain evidence="2 3">NBRC 112785</strain>
    </source>
</reference>
<feature type="domain" description="Tail specific protease" evidence="1">
    <location>
        <begin position="199"/>
        <end position="412"/>
    </location>
</feature>
<dbReference type="GO" id="GO:0008236">
    <property type="term" value="F:serine-type peptidase activity"/>
    <property type="evidence" value="ECO:0007669"/>
    <property type="project" value="InterPro"/>
</dbReference>
<dbReference type="GO" id="GO:0004175">
    <property type="term" value="F:endopeptidase activity"/>
    <property type="evidence" value="ECO:0007669"/>
    <property type="project" value="TreeGrafter"/>
</dbReference>
<keyword evidence="3" id="KW-1185">Reference proteome</keyword>
<evidence type="ECO:0000313" key="2">
    <source>
        <dbReference type="EMBL" id="GLS83698.1"/>
    </source>
</evidence>
<dbReference type="Proteomes" id="UP001157439">
    <property type="component" value="Unassembled WGS sequence"/>
</dbReference>
<organism evidence="2 3">
    <name type="scientific">Paraferrimonas haliotis</name>
    <dbReference type="NCBI Taxonomy" id="2013866"/>
    <lineage>
        <taxon>Bacteria</taxon>
        <taxon>Pseudomonadati</taxon>
        <taxon>Pseudomonadota</taxon>
        <taxon>Gammaproteobacteria</taxon>
        <taxon>Alteromonadales</taxon>
        <taxon>Ferrimonadaceae</taxon>
        <taxon>Paraferrimonas</taxon>
    </lineage>
</organism>
<dbReference type="PANTHER" id="PTHR32060">
    <property type="entry name" value="TAIL-SPECIFIC PROTEASE"/>
    <property type="match status" value="1"/>
</dbReference>
<comment type="caution">
    <text evidence="2">The sequence shown here is derived from an EMBL/GenBank/DDBJ whole genome shotgun (WGS) entry which is preliminary data.</text>
</comment>
<dbReference type="GO" id="GO:0006508">
    <property type="term" value="P:proteolysis"/>
    <property type="evidence" value="ECO:0007669"/>
    <property type="project" value="InterPro"/>
</dbReference>
<dbReference type="GO" id="GO:0030288">
    <property type="term" value="C:outer membrane-bounded periplasmic space"/>
    <property type="evidence" value="ECO:0007669"/>
    <property type="project" value="TreeGrafter"/>
</dbReference>
<accession>A0AA37TNG1</accession>